<evidence type="ECO:0000313" key="4">
    <source>
        <dbReference type="Proteomes" id="UP001412067"/>
    </source>
</evidence>
<dbReference type="PANTHER" id="PTHR43242:SF1">
    <property type="entry name" value="NAD(P)-BINDING ROSSMANN-FOLD SUPERFAMILY PROTEIN"/>
    <property type="match status" value="1"/>
</dbReference>
<dbReference type="EMBL" id="JBBWWR010000007">
    <property type="protein sequence ID" value="KAK8963926.1"/>
    <property type="molecule type" value="Genomic_DNA"/>
</dbReference>
<dbReference type="InterPro" id="IPR029903">
    <property type="entry name" value="RmlD-like-bd"/>
</dbReference>
<accession>A0ABR2MIW4</accession>
<dbReference type="Pfam" id="PF04321">
    <property type="entry name" value="RmlD_sub_bind"/>
    <property type="match status" value="1"/>
</dbReference>
<proteinExistence type="predicted"/>
<keyword evidence="4" id="KW-1185">Reference proteome</keyword>
<comment type="caution">
    <text evidence="3">The sequence shown here is derived from an EMBL/GenBank/DDBJ whole genome shotgun (WGS) entry which is preliminary data.</text>
</comment>
<dbReference type="Proteomes" id="UP001412067">
    <property type="component" value="Unassembled WGS sequence"/>
</dbReference>
<gene>
    <name evidence="3" type="ORF">KSP40_PGU012395</name>
</gene>
<reference evidence="3 4" key="1">
    <citation type="journal article" date="2022" name="Nat. Plants">
        <title>Genomes of leafy and leafless Platanthera orchids illuminate the evolution of mycoheterotrophy.</title>
        <authorList>
            <person name="Li M.H."/>
            <person name="Liu K.W."/>
            <person name="Li Z."/>
            <person name="Lu H.C."/>
            <person name="Ye Q.L."/>
            <person name="Zhang D."/>
            <person name="Wang J.Y."/>
            <person name="Li Y.F."/>
            <person name="Zhong Z.M."/>
            <person name="Liu X."/>
            <person name="Yu X."/>
            <person name="Liu D.K."/>
            <person name="Tu X.D."/>
            <person name="Liu B."/>
            <person name="Hao Y."/>
            <person name="Liao X.Y."/>
            <person name="Jiang Y.T."/>
            <person name="Sun W.H."/>
            <person name="Chen J."/>
            <person name="Chen Y.Q."/>
            <person name="Ai Y."/>
            <person name="Zhai J.W."/>
            <person name="Wu S.S."/>
            <person name="Zhou Z."/>
            <person name="Hsiao Y.Y."/>
            <person name="Wu W.L."/>
            <person name="Chen Y.Y."/>
            <person name="Lin Y.F."/>
            <person name="Hsu J.L."/>
            <person name="Li C.Y."/>
            <person name="Wang Z.W."/>
            <person name="Zhao X."/>
            <person name="Zhong W.Y."/>
            <person name="Ma X.K."/>
            <person name="Ma L."/>
            <person name="Huang J."/>
            <person name="Chen G.Z."/>
            <person name="Huang M.Z."/>
            <person name="Huang L."/>
            <person name="Peng D.H."/>
            <person name="Luo Y.B."/>
            <person name="Zou S.Q."/>
            <person name="Chen S.P."/>
            <person name="Lan S."/>
            <person name="Tsai W.C."/>
            <person name="Van de Peer Y."/>
            <person name="Liu Z.J."/>
        </authorList>
    </citation>
    <scope>NUCLEOTIDE SEQUENCE [LARGE SCALE GENOMIC DNA]</scope>
    <source>
        <strain evidence="3">Lor288</strain>
    </source>
</reference>
<dbReference type="Pfam" id="PF01370">
    <property type="entry name" value="Epimerase"/>
    <property type="match status" value="1"/>
</dbReference>
<dbReference type="Gene3D" id="3.40.50.720">
    <property type="entry name" value="NAD(P)-binding Rossmann-like Domain"/>
    <property type="match status" value="2"/>
</dbReference>
<organism evidence="3 4">
    <name type="scientific">Platanthera guangdongensis</name>
    <dbReference type="NCBI Taxonomy" id="2320717"/>
    <lineage>
        <taxon>Eukaryota</taxon>
        <taxon>Viridiplantae</taxon>
        <taxon>Streptophyta</taxon>
        <taxon>Embryophyta</taxon>
        <taxon>Tracheophyta</taxon>
        <taxon>Spermatophyta</taxon>
        <taxon>Magnoliopsida</taxon>
        <taxon>Liliopsida</taxon>
        <taxon>Asparagales</taxon>
        <taxon>Orchidaceae</taxon>
        <taxon>Orchidoideae</taxon>
        <taxon>Orchideae</taxon>
        <taxon>Orchidinae</taxon>
        <taxon>Platanthera</taxon>
    </lineage>
</organism>
<protein>
    <recommendedName>
        <fullName evidence="5">Methionine adenosyltransferase 2 subunit beta</fullName>
    </recommendedName>
</protein>
<evidence type="ECO:0000259" key="2">
    <source>
        <dbReference type="Pfam" id="PF04321"/>
    </source>
</evidence>
<evidence type="ECO:0000313" key="3">
    <source>
        <dbReference type="EMBL" id="KAK8963926.1"/>
    </source>
</evidence>
<evidence type="ECO:0000259" key="1">
    <source>
        <dbReference type="Pfam" id="PF01370"/>
    </source>
</evidence>
<dbReference type="InterPro" id="IPR001509">
    <property type="entry name" value="Epimerase_deHydtase"/>
</dbReference>
<feature type="domain" description="RmlD-like substrate binding" evidence="2">
    <location>
        <begin position="167"/>
        <end position="353"/>
    </location>
</feature>
<dbReference type="InterPro" id="IPR036291">
    <property type="entry name" value="NAD(P)-bd_dom_sf"/>
</dbReference>
<name>A0ABR2MIW4_9ASPA</name>
<dbReference type="PANTHER" id="PTHR43242">
    <property type="entry name" value="NAD(P)-BINDING ROSSMANN-FOLD SUPERFAMILY PROTEIN"/>
    <property type="match status" value="1"/>
</dbReference>
<feature type="domain" description="NAD-dependent epimerase/dehydratase" evidence="1">
    <location>
        <begin position="9"/>
        <end position="132"/>
    </location>
</feature>
<evidence type="ECO:0008006" key="5">
    <source>
        <dbReference type="Google" id="ProtNLM"/>
    </source>
</evidence>
<dbReference type="CDD" id="cd05254">
    <property type="entry name" value="dTDP_HR_like_SDR_e"/>
    <property type="match status" value="1"/>
</dbReference>
<sequence>MDSGGKKRILVVGGSGFLGQHLLHELDTACGNMPPYDVAFAHHRPAPPPELLVSLSCAAPFSTDLVSGECFECSSGTVCQPHVIINCAALSIPRACEVDPAAAMDINVPTSLIDWLSSFRDDSILLIHLSTDQGIMIAECLEKKSLHSGDLLRGADAVDPLGDDSLVYEGVKSFYKEEDETAPVNMYGKSKVAAEKFISENCSNFVILRCSIIYGPQTISPVTKSLPIQWINSVLSCGKEVEFFHDEFRCPVYVKDVVSVISTLTKKWLSDGNQMKLVLNVGGPDRLSRAQMAEAVADYRGYDCSLIKPVSASSINRGVASPADISMDVSRLVRLLGINPISFKDGVRFTLENCSWPL</sequence>
<dbReference type="SUPFAM" id="SSF51735">
    <property type="entry name" value="NAD(P)-binding Rossmann-fold domains"/>
    <property type="match status" value="1"/>
</dbReference>